<dbReference type="Proteomes" id="UP001428290">
    <property type="component" value="Unassembled WGS sequence"/>
</dbReference>
<dbReference type="PANTHER" id="PTHR36220:SF1">
    <property type="entry name" value="GAMMA TUBULIN COMPLEX COMPONENT C-TERMINAL DOMAIN-CONTAINING PROTEIN"/>
    <property type="match status" value="1"/>
</dbReference>
<keyword evidence="3" id="KW-0325">Glycoprotein</keyword>
<dbReference type="SUPFAM" id="SSF50965">
    <property type="entry name" value="Galactose oxidase, central domain"/>
    <property type="match status" value="1"/>
</dbReference>
<dbReference type="Pfam" id="PF14312">
    <property type="entry name" value="FG-GAP_2"/>
    <property type="match status" value="7"/>
</dbReference>
<evidence type="ECO:0000256" key="3">
    <source>
        <dbReference type="ARBA" id="ARBA00023180"/>
    </source>
</evidence>
<dbReference type="InterPro" id="IPR013517">
    <property type="entry name" value="FG-GAP"/>
</dbReference>
<sequence>MAFHSDQTLPTMRVARRIIAGLLLLALVIGLARVGRLAHSQPAQPNSLRASDWHTISQLLPPSQQAYLKASNTDIGDLFSSSVALDGNTIAIGAPNESSSASGINGNQQDNSAISSGAVYIFVRTGTTWSQQAYIKASNTDFNDQFGHSVALSGDTLVVGARNESSNATGINGNQTDNSAMNAGAVYVFVRSGTTWSQQAYLKASNAEAFDQFGWSIALDGNTLAVGANLESSNATGVNGNQADNNAVRSGAAYIFVRSGTTWSQQAYIKASNTEARDNFAMTLGLSGDRLVVGAVNEDSAATGINGDQANNAASDSGAAYVFARNGTSWSQQAYFKASNTEAGDFFGESVTIDGSTVAVGAWWEDSSATGINGDQNNNNTTLSGAAYVYTFDGVSWSQQAYIKASNTDTENYFGHALVLSGDRLIVSAYADNSATTGIDGDQQNADASGSGAAFVFERTGTTWNQQHYLKASNTGAEDFFGYTMATDGISLVVGAMYEDSNTTGIDGNQADNSADVAGAAYVFSLSPSIASNVYLPLVFKRMTTLLATINPSAIPIRPITAQGETFLSVTFTLPSDLPTTGTYYLSASPTSVAPSLVDDAVVVYANSTQIFRHEYSTPNSAIVIVPYTTLAPYAGQSITVQFNDVYGSVVQASPMYLIWVP</sequence>
<evidence type="ECO:0008006" key="6">
    <source>
        <dbReference type="Google" id="ProtNLM"/>
    </source>
</evidence>
<keyword evidence="2" id="KW-0677">Repeat</keyword>
<gene>
    <name evidence="4" type="ORF">Hgul01_02675</name>
</gene>
<evidence type="ECO:0000256" key="1">
    <source>
        <dbReference type="ARBA" id="ARBA00022729"/>
    </source>
</evidence>
<name>A0ABP9X0A3_9CHLR</name>
<keyword evidence="5" id="KW-1185">Reference proteome</keyword>
<protein>
    <recommendedName>
        <fullName evidence="6">Integrin alpha beta-propellor repeat protein</fullName>
    </recommendedName>
</protein>
<dbReference type="SMART" id="SM00191">
    <property type="entry name" value="Int_alpha"/>
    <property type="match status" value="6"/>
</dbReference>
<dbReference type="Gene3D" id="2.130.10.130">
    <property type="entry name" value="Integrin alpha, N-terminal"/>
    <property type="match status" value="3"/>
</dbReference>
<organism evidence="4 5">
    <name type="scientific">Herpetosiphon gulosus</name>
    <dbReference type="NCBI Taxonomy" id="1973496"/>
    <lineage>
        <taxon>Bacteria</taxon>
        <taxon>Bacillati</taxon>
        <taxon>Chloroflexota</taxon>
        <taxon>Chloroflexia</taxon>
        <taxon>Herpetosiphonales</taxon>
        <taxon>Herpetosiphonaceae</taxon>
        <taxon>Herpetosiphon</taxon>
    </lineage>
</organism>
<evidence type="ECO:0000256" key="2">
    <source>
        <dbReference type="ARBA" id="ARBA00022737"/>
    </source>
</evidence>
<dbReference type="InterPro" id="IPR028994">
    <property type="entry name" value="Integrin_alpha_N"/>
</dbReference>
<dbReference type="RefSeq" id="WP_345722487.1">
    <property type="nucleotide sequence ID" value="NZ_BAABRU010000008.1"/>
</dbReference>
<evidence type="ECO:0000313" key="5">
    <source>
        <dbReference type="Proteomes" id="UP001428290"/>
    </source>
</evidence>
<comment type="caution">
    <text evidence="4">The sequence shown here is derived from an EMBL/GenBank/DDBJ whole genome shotgun (WGS) entry which is preliminary data.</text>
</comment>
<dbReference type="EMBL" id="BAABRU010000008">
    <property type="protein sequence ID" value="GAA5528872.1"/>
    <property type="molecule type" value="Genomic_DNA"/>
</dbReference>
<accession>A0ABP9X0A3</accession>
<dbReference type="PANTHER" id="PTHR36220">
    <property type="entry name" value="UNNAMED PRODUCT"/>
    <property type="match status" value="1"/>
</dbReference>
<proteinExistence type="predicted"/>
<keyword evidence="1" id="KW-0732">Signal</keyword>
<reference evidence="4 5" key="1">
    <citation type="submission" date="2024-02" db="EMBL/GenBank/DDBJ databases">
        <title>Herpetosiphon gulosus NBRC 112829.</title>
        <authorList>
            <person name="Ichikawa N."/>
            <person name="Katano-Makiyama Y."/>
            <person name="Hidaka K."/>
        </authorList>
    </citation>
    <scope>NUCLEOTIDE SEQUENCE [LARGE SCALE GENOMIC DNA]</scope>
    <source>
        <strain evidence="4 5">NBRC 112829</strain>
    </source>
</reference>
<dbReference type="InterPro" id="IPR013519">
    <property type="entry name" value="Int_alpha_beta-p"/>
</dbReference>
<dbReference type="InterPro" id="IPR011043">
    <property type="entry name" value="Gal_Oxase/kelch_b-propeller"/>
</dbReference>
<evidence type="ECO:0000313" key="4">
    <source>
        <dbReference type="EMBL" id="GAA5528872.1"/>
    </source>
</evidence>